<sequence length="147" mass="17018">MISLRELTKENYLDCIRLNLHPEQEENLASNAITIAQSRFETDYRLKVIYEQETVIGLLAFCHEDEPLDCSIYWLFRFMIDKDHQNKSYGKQVLNLLVEEVKQLGGKTLFTMHKPANQQTGKLYSAFGFQEDGILDDGDISLRLVLS</sequence>
<dbReference type="AlphaFoldDB" id="A0A0C1WBM0"/>
<evidence type="ECO:0000259" key="1">
    <source>
        <dbReference type="PROSITE" id="PS51186"/>
    </source>
</evidence>
<evidence type="ECO:0000313" key="2">
    <source>
        <dbReference type="EMBL" id="KIF53727.1"/>
    </source>
</evidence>
<dbReference type="InterPro" id="IPR000182">
    <property type="entry name" value="GNAT_dom"/>
</dbReference>
<dbReference type="SUPFAM" id="SSF55729">
    <property type="entry name" value="Acyl-CoA N-acyltransferases (Nat)"/>
    <property type="match status" value="1"/>
</dbReference>
<reference evidence="2 3" key="1">
    <citation type="submission" date="2014-07" db="EMBL/GenBank/DDBJ databases">
        <title>Unique and conserved regions in Vibrio harveyi and related species in comparison with the shrimp pathogen Vibrio harveyi CAIM 1792.</title>
        <authorList>
            <person name="Espinoza-Valles I."/>
            <person name="Vora G."/>
            <person name="Leekitcharoenphon P."/>
            <person name="Ussery D."/>
            <person name="Hoj L."/>
            <person name="Gomez-Gil B."/>
        </authorList>
    </citation>
    <scope>NUCLEOTIDE SEQUENCE [LARGE SCALE GENOMIC DNA]</scope>
    <source>
        <strain evidence="3">CAIM 1854 / LMG 25443</strain>
    </source>
</reference>
<dbReference type="RefSeq" id="WP_020194081.1">
    <property type="nucleotide sequence ID" value="NZ_BAOH01000003.1"/>
</dbReference>
<comment type="caution">
    <text evidence="2">The sequence shown here is derived from an EMBL/GenBank/DDBJ whole genome shotgun (WGS) entry which is preliminary data.</text>
</comment>
<feature type="domain" description="N-acetyltransferase" evidence="1">
    <location>
        <begin position="2"/>
        <end position="147"/>
    </location>
</feature>
<dbReference type="Pfam" id="PF00583">
    <property type="entry name" value="Acetyltransf_1"/>
    <property type="match status" value="1"/>
</dbReference>
<evidence type="ECO:0000313" key="3">
    <source>
        <dbReference type="Proteomes" id="UP000031586"/>
    </source>
</evidence>
<proteinExistence type="predicted"/>
<dbReference type="Proteomes" id="UP000031586">
    <property type="component" value="Unassembled WGS sequence"/>
</dbReference>
<organism evidence="2 3">
    <name type="scientific">Vibrio owensii CAIM 1854 = LMG 25443</name>
    <dbReference type="NCBI Taxonomy" id="1229493"/>
    <lineage>
        <taxon>Bacteria</taxon>
        <taxon>Pseudomonadati</taxon>
        <taxon>Pseudomonadota</taxon>
        <taxon>Gammaproteobacteria</taxon>
        <taxon>Vibrionales</taxon>
        <taxon>Vibrionaceae</taxon>
        <taxon>Vibrio</taxon>
    </lineage>
</organism>
<dbReference type="CDD" id="cd04301">
    <property type="entry name" value="NAT_SF"/>
    <property type="match status" value="1"/>
</dbReference>
<dbReference type="GO" id="GO:0016747">
    <property type="term" value="F:acyltransferase activity, transferring groups other than amino-acyl groups"/>
    <property type="evidence" value="ECO:0007669"/>
    <property type="project" value="InterPro"/>
</dbReference>
<keyword evidence="2" id="KW-0808">Transferase</keyword>
<name>A0A0C1WBM0_9VIBR</name>
<accession>A0A0C1WBM0</accession>
<gene>
    <name evidence="2" type="ORF">H735_07085</name>
</gene>
<dbReference type="PATRIC" id="fig|1229493.5.peg.502"/>
<protein>
    <submittedName>
        <fullName evidence="2">Spermidine acetyltransferase</fullName>
    </submittedName>
</protein>
<dbReference type="EMBL" id="JPRD01000012">
    <property type="protein sequence ID" value="KIF53727.1"/>
    <property type="molecule type" value="Genomic_DNA"/>
</dbReference>
<dbReference type="PROSITE" id="PS51186">
    <property type="entry name" value="GNAT"/>
    <property type="match status" value="1"/>
</dbReference>
<dbReference type="Gene3D" id="3.40.630.30">
    <property type="match status" value="1"/>
</dbReference>
<dbReference type="InterPro" id="IPR016181">
    <property type="entry name" value="Acyl_CoA_acyltransferase"/>
</dbReference>